<sequence>MNEKKKVVQKEVPVIREMAEVFLVPQDGMWKEAVGHRLTISQMEFGVLPVVEGFGIIDVQSGLPLFVHEVSEDMLRTLTTKEEVIHYMATYVAKSIVGTINIMGVEEYKQQLMHSKQEVTNQLGARPAIRWYEEETE</sequence>
<name>A0ABW5Y484_9BACL</name>
<proteinExistence type="predicted"/>
<reference evidence="2" key="1">
    <citation type="journal article" date="2019" name="Int. J. Syst. Evol. Microbiol.">
        <title>The Global Catalogue of Microorganisms (GCM) 10K type strain sequencing project: providing services to taxonomists for standard genome sequencing and annotation.</title>
        <authorList>
            <consortium name="The Broad Institute Genomics Platform"/>
            <consortium name="The Broad Institute Genome Sequencing Center for Infectious Disease"/>
            <person name="Wu L."/>
            <person name="Ma J."/>
        </authorList>
    </citation>
    <scope>NUCLEOTIDE SEQUENCE [LARGE SCALE GENOMIC DNA]</scope>
    <source>
        <strain evidence="2">KCTC 33522</strain>
    </source>
</reference>
<organism evidence="1 2">
    <name type="scientific">Kurthia populi</name>
    <dbReference type="NCBI Taxonomy" id="1562132"/>
    <lineage>
        <taxon>Bacteria</taxon>
        <taxon>Bacillati</taxon>
        <taxon>Bacillota</taxon>
        <taxon>Bacilli</taxon>
        <taxon>Bacillales</taxon>
        <taxon>Caryophanaceae</taxon>
        <taxon>Kurthia</taxon>
    </lineage>
</organism>
<gene>
    <name evidence="1" type="ORF">ACFSY7_15285</name>
</gene>
<evidence type="ECO:0000313" key="2">
    <source>
        <dbReference type="Proteomes" id="UP001597568"/>
    </source>
</evidence>
<dbReference type="RefSeq" id="WP_380148487.1">
    <property type="nucleotide sequence ID" value="NZ_JBHUOR010000129.1"/>
</dbReference>
<accession>A0ABW5Y484</accession>
<keyword evidence="2" id="KW-1185">Reference proteome</keyword>
<dbReference type="EMBL" id="JBHUOR010000129">
    <property type="protein sequence ID" value="MFD2869855.1"/>
    <property type="molecule type" value="Genomic_DNA"/>
</dbReference>
<protein>
    <recommendedName>
        <fullName evidence="3">Phage protein</fullName>
    </recommendedName>
</protein>
<evidence type="ECO:0008006" key="3">
    <source>
        <dbReference type="Google" id="ProtNLM"/>
    </source>
</evidence>
<dbReference type="Proteomes" id="UP001597568">
    <property type="component" value="Unassembled WGS sequence"/>
</dbReference>
<evidence type="ECO:0000313" key="1">
    <source>
        <dbReference type="EMBL" id="MFD2869855.1"/>
    </source>
</evidence>
<comment type="caution">
    <text evidence="1">The sequence shown here is derived from an EMBL/GenBank/DDBJ whole genome shotgun (WGS) entry which is preliminary data.</text>
</comment>